<keyword evidence="2" id="KW-1185">Reference proteome</keyword>
<evidence type="ECO:0000313" key="1">
    <source>
        <dbReference type="EMBL" id="VDM33345.1"/>
    </source>
</evidence>
<dbReference type="Proteomes" id="UP000274429">
    <property type="component" value="Unassembled WGS sequence"/>
</dbReference>
<reference evidence="1 2" key="2">
    <citation type="submission" date="2018-11" db="EMBL/GenBank/DDBJ databases">
        <authorList>
            <consortium name="Pathogen Informatics"/>
        </authorList>
    </citation>
    <scope>NUCLEOTIDE SEQUENCE [LARGE SCALE GENOMIC DNA]</scope>
</reference>
<evidence type="ECO:0000313" key="2">
    <source>
        <dbReference type="Proteomes" id="UP000274429"/>
    </source>
</evidence>
<organism evidence="3">
    <name type="scientific">Hydatigena taeniaeformis</name>
    <name type="common">Feline tapeworm</name>
    <name type="synonym">Taenia taeniaeformis</name>
    <dbReference type="NCBI Taxonomy" id="6205"/>
    <lineage>
        <taxon>Eukaryota</taxon>
        <taxon>Metazoa</taxon>
        <taxon>Spiralia</taxon>
        <taxon>Lophotrochozoa</taxon>
        <taxon>Platyhelminthes</taxon>
        <taxon>Cestoda</taxon>
        <taxon>Eucestoda</taxon>
        <taxon>Cyclophyllidea</taxon>
        <taxon>Taeniidae</taxon>
        <taxon>Hydatigera</taxon>
    </lineage>
</organism>
<proteinExistence type="predicted"/>
<accession>A0A0R3X5I4</accession>
<name>A0A0R3X5I4_HYDTA</name>
<sequence length="354" mass="38602">MSRSCGAGFRHWRERKKSLTPWLIGLRNPELVRELVDVIPFIYLCCKLSVCEQSWAAQPENPKAVVVKTSDFLRLCDGQFWIELLLDGSIKERLVCGWDCFVAHANEVKFVKETHCLAEAFGSIPCIMTCKEDLLVQPSASYECFDLVTYYSLVYSLSDTLDFRDYSSGGDNEMNGPSSTHSCGNASVTCAMEEKQLNTGNGADVGRQDVFQTVDQWVPTQNASDESLAGFAEVETHGCMDFSCAHENALILIGASAQSTGAPQRGKDVSGNRTLTNNDALGAEGDLSYLLRISPTPPVKAISNSDIPLFSGDTPPLLNSSNPGNPRDVNSSRLCLLGNLVNVPAVDRSNDRVS</sequence>
<protein>
    <submittedName>
        <fullName evidence="3">TF-B3 domain-containing protein</fullName>
    </submittedName>
</protein>
<dbReference type="WBParaSite" id="TTAC_0000872801-mRNA-1">
    <property type="protein sequence ID" value="TTAC_0000872801-mRNA-1"/>
    <property type="gene ID" value="TTAC_0000872801"/>
</dbReference>
<gene>
    <name evidence="1" type="ORF">TTAC_LOCUS8713</name>
</gene>
<dbReference type="AlphaFoldDB" id="A0A0R3X5I4"/>
<evidence type="ECO:0000313" key="3">
    <source>
        <dbReference type="WBParaSite" id="TTAC_0000872801-mRNA-1"/>
    </source>
</evidence>
<dbReference type="OrthoDB" id="6242124at2759"/>
<reference evidence="3" key="1">
    <citation type="submission" date="2017-02" db="UniProtKB">
        <authorList>
            <consortium name="WormBaseParasite"/>
        </authorList>
    </citation>
    <scope>IDENTIFICATION</scope>
</reference>
<dbReference type="EMBL" id="UYWX01020567">
    <property type="protein sequence ID" value="VDM33345.1"/>
    <property type="molecule type" value="Genomic_DNA"/>
</dbReference>